<comment type="caution">
    <text evidence="1">The sequence shown here is derived from an EMBL/GenBank/DDBJ whole genome shotgun (WGS) entry which is preliminary data.</text>
</comment>
<proteinExistence type="predicted"/>
<organism evidence="1 2">
    <name type="scientific">Nocardioides albertanoniae</name>
    <dbReference type="NCBI Taxonomy" id="1175486"/>
    <lineage>
        <taxon>Bacteria</taxon>
        <taxon>Bacillati</taxon>
        <taxon>Actinomycetota</taxon>
        <taxon>Actinomycetes</taxon>
        <taxon>Propionibacteriales</taxon>
        <taxon>Nocardioidaceae</taxon>
        <taxon>Nocardioides</taxon>
    </lineage>
</organism>
<dbReference type="PANTHER" id="PTHR36451:SF1">
    <property type="entry name" value="OMEGA-HYDROXY-BETA-DIHYDROMENAQUINONE-9 SULFOTRANSFERASE STF3"/>
    <property type="match status" value="1"/>
</dbReference>
<dbReference type="EMBL" id="VFOV01000001">
    <property type="protein sequence ID" value="TQL68527.1"/>
    <property type="molecule type" value="Genomic_DNA"/>
</dbReference>
<dbReference type="Gene3D" id="3.40.50.300">
    <property type="entry name" value="P-loop containing nucleotide triphosphate hydrolases"/>
    <property type="match status" value="1"/>
</dbReference>
<dbReference type="GO" id="GO:0016740">
    <property type="term" value="F:transferase activity"/>
    <property type="evidence" value="ECO:0007669"/>
    <property type="project" value="UniProtKB-KW"/>
</dbReference>
<dbReference type="AlphaFoldDB" id="A0A543A7G1"/>
<accession>A0A543A7G1</accession>
<evidence type="ECO:0000313" key="2">
    <source>
        <dbReference type="Proteomes" id="UP000320209"/>
    </source>
</evidence>
<dbReference type="InterPro" id="IPR027417">
    <property type="entry name" value="P-loop_NTPase"/>
</dbReference>
<protein>
    <submittedName>
        <fullName evidence="1">Sulfotransferase family protein</fullName>
    </submittedName>
</protein>
<dbReference type="InterPro" id="IPR052736">
    <property type="entry name" value="Stf3_sulfotransferase"/>
</dbReference>
<dbReference type="Pfam" id="PF13469">
    <property type="entry name" value="Sulfotransfer_3"/>
    <property type="match status" value="1"/>
</dbReference>
<keyword evidence="2" id="KW-1185">Reference proteome</keyword>
<keyword evidence="1" id="KW-0808">Transferase</keyword>
<gene>
    <name evidence="1" type="ORF">FB381_2417</name>
</gene>
<evidence type="ECO:0000313" key="1">
    <source>
        <dbReference type="EMBL" id="TQL68527.1"/>
    </source>
</evidence>
<dbReference type="OrthoDB" id="9777890at2"/>
<dbReference type="PANTHER" id="PTHR36451">
    <property type="entry name" value="PAPS-DEPENDENT SULFOTRANSFERASE STF3"/>
    <property type="match status" value="1"/>
</dbReference>
<dbReference type="RefSeq" id="WP_141780513.1">
    <property type="nucleotide sequence ID" value="NZ_VFOV01000001.1"/>
</dbReference>
<dbReference type="Proteomes" id="UP000320209">
    <property type="component" value="Unassembled WGS sequence"/>
</dbReference>
<name>A0A543A7G1_9ACTN</name>
<sequence length="383" mass="42844">MTAETAPRERADLGTYEDICAAASRTTGLTDFGGTDHEEGLRLLVEDLASSEAGLTPVGNYFHRAQVKSALVGRLMTQARFAEFPQHRDVRIERPIFVTGLVRTGTTALHRLLAADPAHQGLETWLTEFPQPRPPRETWEQDPIFTALQGAYQQHHVSNPEFMGIHYMDATSVEECWRVLRQSGKSISFESLAHVPRYSAWLAKQDWRDAYELHRQTLQLIGLNDQGRRWVLKNPSHLVALDALMEVYPDALVVVTHRDPVVAVASGCSLSAEATAGMSTTFVGETIGATQLEMLSRTWRAFGEARERYDPAQFVDVDYRAFVDDPFGTVEGIYDRFGLDWSAAARAEVARIDAESRSGSARPKHAYSLADYGLSEEQVREEF</sequence>
<reference evidence="1 2" key="1">
    <citation type="submission" date="2019-06" db="EMBL/GenBank/DDBJ databases">
        <title>Sequencing the genomes of 1000 actinobacteria strains.</title>
        <authorList>
            <person name="Klenk H.-P."/>
        </authorList>
    </citation>
    <scope>NUCLEOTIDE SEQUENCE [LARGE SCALE GENOMIC DNA]</scope>
    <source>
        <strain evidence="1 2">DSM 25218</strain>
    </source>
</reference>
<dbReference type="SUPFAM" id="SSF52540">
    <property type="entry name" value="P-loop containing nucleoside triphosphate hydrolases"/>
    <property type="match status" value="1"/>
</dbReference>